<reference evidence="3" key="1">
    <citation type="submission" date="2016-10" db="EMBL/GenBank/DDBJ databases">
        <authorList>
            <person name="Varghese N."/>
            <person name="Submissions S."/>
        </authorList>
    </citation>
    <scope>NUCLEOTIDE SEQUENCE [LARGE SCALE GENOMIC DNA]</scope>
    <source>
        <strain evidence="3">DSM 17071</strain>
    </source>
</reference>
<keyword evidence="1" id="KW-0472">Membrane</keyword>
<feature type="transmembrane region" description="Helical" evidence="1">
    <location>
        <begin position="63"/>
        <end position="85"/>
    </location>
</feature>
<evidence type="ECO:0000313" key="3">
    <source>
        <dbReference type="Proteomes" id="UP000198869"/>
    </source>
</evidence>
<dbReference type="EMBL" id="FNDW01000013">
    <property type="protein sequence ID" value="SDI76338.1"/>
    <property type="molecule type" value="Genomic_DNA"/>
</dbReference>
<keyword evidence="3" id="KW-1185">Reference proteome</keyword>
<dbReference type="OrthoDB" id="1492755at2"/>
<dbReference type="RefSeq" id="WP_089860918.1">
    <property type="nucleotide sequence ID" value="NZ_FNDW01000013.1"/>
</dbReference>
<evidence type="ECO:0000313" key="2">
    <source>
        <dbReference type="EMBL" id="SDI76338.1"/>
    </source>
</evidence>
<proteinExistence type="predicted"/>
<keyword evidence="1" id="KW-0812">Transmembrane</keyword>
<gene>
    <name evidence="2" type="ORF">SAMN05421846_11332</name>
</gene>
<protein>
    <submittedName>
        <fullName evidence="2">Uncharacterized protein</fullName>
    </submittedName>
</protein>
<feature type="transmembrane region" description="Helical" evidence="1">
    <location>
        <begin position="137"/>
        <end position="154"/>
    </location>
</feature>
<dbReference type="AlphaFoldDB" id="A0A1G8N805"/>
<organism evidence="2 3">
    <name type="scientific">Chryseobacterium taeanense</name>
    <dbReference type="NCBI Taxonomy" id="311334"/>
    <lineage>
        <taxon>Bacteria</taxon>
        <taxon>Pseudomonadati</taxon>
        <taxon>Bacteroidota</taxon>
        <taxon>Flavobacteriia</taxon>
        <taxon>Flavobacteriales</taxon>
        <taxon>Weeksellaceae</taxon>
        <taxon>Chryseobacterium group</taxon>
        <taxon>Chryseobacterium</taxon>
    </lineage>
</organism>
<feature type="transmembrane region" description="Helical" evidence="1">
    <location>
        <begin position="22"/>
        <end position="43"/>
    </location>
</feature>
<dbReference type="STRING" id="311334.SAMN05421846_11332"/>
<accession>A0A1G8N805</accession>
<evidence type="ECO:0000256" key="1">
    <source>
        <dbReference type="SAM" id="Phobius"/>
    </source>
</evidence>
<name>A0A1G8N805_9FLAO</name>
<keyword evidence="1" id="KW-1133">Transmembrane helix</keyword>
<feature type="transmembrane region" description="Helical" evidence="1">
    <location>
        <begin position="97"/>
        <end position="117"/>
    </location>
</feature>
<sequence>MKNLIILIKDPFKVIKEDKSDFLIWLIFTIITGQLGIFANFIVRHYTNNTSLKNSIYIESTNGSFYTFSIALIASLLGPIFINFIKSDKIQFRTLKTFTIIIAIFYLFIAGIVYTSIQSKNKTVILSKNIESDFSQLIIYIFAIIFASYGYCILKLESSTLNFSNINDPLFSEQNNENVESLLNSEQSLNQDPNGIEL</sequence>
<dbReference type="Proteomes" id="UP000198869">
    <property type="component" value="Unassembled WGS sequence"/>
</dbReference>